<dbReference type="AlphaFoldDB" id="A0A1Q3B0Y8"/>
<protein>
    <submittedName>
        <fullName evidence="2">Uncharacterized protein</fullName>
    </submittedName>
</protein>
<dbReference type="InParanoid" id="A0A1Q3B0Y8"/>
<gene>
    <name evidence="2" type="ORF">CFOL_v3_05194</name>
</gene>
<dbReference type="OrthoDB" id="1110037at2759"/>
<name>A0A1Q3B0Y8_CEPFO</name>
<feature type="region of interest" description="Disordered" evidence="1">
    <location>
        <begin position="64"/>
        <end position="117"/>
    </location>
</feature>
<feature type="compositionally biased region" description="Polar residues" evidence="1">
    <location>
        <begin position="91"/>
        <end position="117"/>
    </location>
</feature>
<keyword evidence="3" id="KW-1185">Reference proteome</keyword>
<sequence length="117" mass="12870">MCKVFCHSNRTCPKAIKREWLSKPMVEACRKPEDVEGWITFKRMSNRAEVELVPTLLEGANVTLDNGKEDKGKASNHAPKTPVKVGENFIPSYNSEVPASASPDNNPLSSKVLSIDG</sequence>
<evidence type="ECO:0000313" key="3">
    <source>
        <dbReference type="Proteomes" id="UP000187406"/>
    </source>
</evidence>
<dbReference type="EMBL" id="BDDD01000218">
    <property type="protein sequence ID" value="GAV61667.1"/>
    <property type="molecule type" value="Genomic_DNA"/>
</dbReference>
<evidence type="ECO:0000256" key="1">
    <source>
        <dbReference type="SAM" id="MobiDB-lite"/>
    </source>
</evidence>
<evidence type="ECO:0000313" key="2">
    <source>
        <dbReference type="EMBL" id="GAV61667.1"/>
    </source>
</evidence>
<reference evidence="3" key="1">
    <citation type="submission" date="2016-04" db="EMBL/GenBank/DDBJ databases">
        <title>Cephalotus genome sequencing.</title>
        <authorList>
            <person name="Fukushima K."/>
            <person name="Hasebe M."/>
            <person name="Fang X."/>
        </authorList>
    </citation>
    <scope>NUCLEOTIDE SEQUENCE [LARGE SCALE GENOMIC DNA]</scope>
    <source>
        <strain evidence="3">cv. St1</strain>
    </source>
</reference>
<accession>A0A1Q3B0Y8</accession>
<dbReference type="Proteomes" id="UP000187406">
    <property type="component" value="Unassembled WGS sequence"/>
</dbReference>
<organism evidence="2 3">
    <name type="scientific">Cephalotus follicularis</name>
    <name type="common">Albany pitcher plant</name>
    <dbReference type="NCBI Taxonomy" id="3775"/>
    <lineage>
        <taxon>Eukaryota</taxon>
        <taxon>Viridiplantae</taxon>
        <taxon>Streptophyta</taxon>
        <taxon>Embryophyta</taxon>
        <taxon>Tracheophyta</taxon>
        <taxon>Spermatophyta</taxon>
        <taxon>Magnoliopsida</taxon>
        <taxon>eudicotyledons</taxon>
        <taxon>Gunneridae</taxon>
        <taxon>Pentapetalae</taxon>
        <taxon>rosids</taxon>
        <taxon>fabids</taxon>
        <taxon>Oxalidales</taxon>
        <taxon>Cephalotaceae</taxon>
        <taxon>Cephalotus</taxon>
    </lineage>
</organism>
<comment type="caution">
    <text evidence="2">The sequence shown here is derived from an EMBL/GenBank/DDBJ whole genome shotgun (WGS) entry which is preliminary data.</text>
</comment>
<proteinExistence type="predicted"/>